<dbReference type="RefSeq" id="WP_240270781.1">
    <property type="nucleotide sequence ID" value="NZ_JAKSXN010000056.1"/>
</dbReference>
<protein>
    <recommendedName>
        <fullName evidence="3">Spore coat protein</fullName>
    </recommendedName>
</protein>
<comment type="caution">
    <text evidence="1">The sequence shown here is derived from an EMBL/GenBank/DDBJ whole genome shotgun (WGS) entry which is preliminary data.</text>
</comment>
<keyword evidence="2" id="KW-1185">Reference proteome</keyword>
<evidence type="ECO:0008006" key="3">
    <source>
        <dbReference type="Google" id="ProtNLM"/>
    </source>
</evidence>
<evidence type="ECO:0000313" key="1">
    <source>
        <dbReference type="EMBL" id="MFD1183748.1"/>
    </source>
</evidence>
<reference evidence="2" key="1">
    <citation type="journal article" date="2019" name="Int. J. Syst. Evol. Microbiol.">
        <title>The Global Catalogue of Microorganisms (GCM) 10K type strain sequencing project: providing services to taxonomists for standard genome sequencing and annotation.</title>
        <authorList>
            <consortium name="The Broad Institute Genomics Platform"/>
            <consortium name="The Broad Institute Genome Sequencing Center for Infectious Disease"/>
            <person name="Wu L."/>
            <person name="Ma J."/>
        </authorList>
    </citation>
    <scope>NUCLEOTIDE SEQUENCE [LARGE SCALE GENOMIC DNA]</scope>
    <source>
        <strain evidence="2">CCUG 48216</strain>
    </source>
</reference>
<dbReference type="EMBL" id="JBHTKZ010000054">
    <property type="protein sequence ID" value="MFD1183748.1"/>
    <property type="molecule type" value="Genomic_DNA"/>
</dbReference>
<organism evidence="1 2">
    <name type="scientific">Paenibacillus timonensis</name>
    <dbReference type="NCBI Taxonomy" id="225915"/>
    <lineage>
        <taxon>Bacteria</taxon>
        <taxon>Bacillati</taxon>
        <taxon>Bacillota</taxon>
        <taxon>Bacilli</taxon>
        <taxon>Bacillales</taxon>
        <taxon>Paenibacillaceae</taxon>
        <taxon>Paenibacillus</taxon>
    </lineage>
</organism>
<accession>A0ABW3SG13</accession>
<sequence length="73" mass="7969">MNRANQALHETLEVHELAASKTIALTKAKTMQLLVSDPELKQILQHDVQVSTQQLHELSGLLSSIAPEGGNNQ</sequence>
<proteinExistence type="predicted"/>
<name>A0ABW3SG13_9BACL</name>
<dbReference type="Proteomes" id="UP001597211">
    <property type="component" value="Unassembled WGS sequence"/>
</dbReference>
<evidence type="ECO:0000313" key="2">
    <source>
        <dbReference type="Proteomes" id="UP001597211"/>
    </source>
</evidence>
<gene>
    <name evidence="1" type="ORF">ACFQ2Z_20590</name>
</gene>